<protein>
    <submittedName>
        <fullName evidence="1">Uncharacterized protein</fullName>
    </submittedName>
</protein>
<dbReference type="Gramene" id="RZC78346">
    <property type="protein sequence ID" value="RZC78346"/>
    <property type="gene ID" value="C5167_002666"/>
</dbReference>
<gene>
    <name evidence="1" type="ORF">C5167_002666</name>
</gene>
<dbReference type="AlphaFoldDB" id="A0A4Y7KZK9"/>
<proteinExistence type="predicted"/>
<dbReference type="Proteomes" id="UP000316621">
    <property type="component" value="Chromosome 9"/>
</dbReference>
<keyword evidence="2" id="KW-1185">Reference proteome</keyword>
<evidence type="ECO:0000313" key="2">
    <source>
        <dbReference type="Proteomes" id="UP000316621"/>
    </source>
</evidence>
<reference evidence="1 2" key="1">
    <citation type="journal article" date="2018" name="Science">
        <title>The opium poppy genome and morphinan production.</title>
        <authorList>
            <person name="Guo L."/>
            <person name="Winzer T."/>
            <person name="Yang X."/>
            <person name="Li Y."/>
            <person name="Ning Z."/>
            <person name="He Z."/>
            <person name="Teodor R."/>
            <person name="Lu Y."/>
            <person name="Bowser T.A."/>
            <person name="Graham I.A."/>
            <person name="Ye K."/>
        </authorList>
    </citation>
    <scope>NUCLEOTIDE SEQUENCE [LARGE SCALE GENOMIC DNA]</scope>
    <source>
        <strain evidence="2">cv. HN1</strain>
        <tissue evidence="1">Leaves</tissue>
    </source>
</reference>
<dbReference type="EMBL" id="CM010723">
    <property type="protein sequence ID" value="RZC78346.1"/>
    <property type="molecule type" value="Genomic_DNA"/>
</dbReference>
<sequence length="121" mass="13597">MTSYEHCRLQNRGKCSAGMQMTTNGAAINVRSISKRKTLCAQQIIALFVRFFGAVAVHKYSGGTKKDINLKLKALYVGDCMTRVQLNGWFIKDAGVFFVGSLQKVKGKRQVSQHQHRFSRV</sequence>
<accession>A0A4Y7KZK9</accession>
<name>A0A4Y7KZK9_PAPSO</name>
<organism evidence="1 2">
    <name type="scientific">Papaver somniferum</name>
    <name type="common">Opium poppy</name>
    <dbReference type="NCBI Taxonomy" id="3469"/>
    <lineage>
        <taxon>Eukaryota</taxon>
        <taxon>Viridiplantae</taxon>
        <taxon>Streptophyta</taxon>
        <taxon>Embryophyta</taxon>
        <taxon>Tracheophyta</taxon>
        <taxon>Spermatophyta</taxon>
        <taxon>Magnoliopsida</taxon>
        <taxon>Ranunculales</taxon>
        <taxon>Papaveraceae</taxon>
        <taxon>Papaveroideae</taxon>
        <taxon>Papaver</taxon>
    </lineage>
</organism>
<evidence type="ECO:0000313" key="1">
    <source>
        <dbReference type="EMBL" id="RZC78346.1"/>
    </source>
</evidence>